<proteinExistence type="predicted"/>
<dbReference type="GeneID" id="69802921"/>
<name>A0A0R1YZ24_9LACO</name>
<dbReference type="AlphaFoldDB" id="A0A0R1YZ24"/>
<reference evidence="1 2" key="1">
    <citation type="journal article" date="2015" name="Genome Announc.">
        <title>Expanding the biotechnology potential of lactobacilli through comparative genomics of 213 strains and associated genera.</title>
        <authorList>
            <person name="Sun Z."/>
            <person name="Harris H.M."/>
            <person name="McCann A."/>
            <person name="Guo C."/>
            <person name="Argimon S."/>
            <person name="Zhang W."/>
            <person name="Yang X."/>
            <person name="Jeffery I.B."/>
            <person name="Cooney J.C."/>
            <person name="Kagawa T.F."/>
            <person name="Liu W."/>
            <person name="Song Y."/>
            <person name="Salvetti E."/>
            <person name="Wrobel A."/>
            <person name="Rasinkangas P."/>
            <person name="Parkhill J."/>
            <person name="Rea M.C."/>
            <person name="O'Sullivan O."/>
            <person name="Ritari J."/>
            <person name="Douillard F.P."/>
            <person name="Paul Ross R."/>
            <person name="Yang R."/>
            <person name="Briner A.E."/>
            <person name="Felis G.E."/>
            <person name="de Vos W.M."/>
            <person name="Barrangou R."/>
            <person name="Klaenhammer T.R."/>
            <person name="Caufield P.W."/>
            <person name="Cui Y."/>
            <person name="Zhang H."/>
            <person name="O'Toole P.W."/>
        </authorList>
    </citation>
    <scope>NUCLEOTIDE SEQUENCE [LARGE SCALE GENOMIC DNA]</scope>
    <source>
        <strain evidence="1 2">DSM 5707</strain>
    </source>
</reference>
<dbReference type="PATRIC" id="fig|1423784.4.peg.1010"/>
<comment type="caution">
    <text evidence="1">The sequence shown here is derived from an EMBL/GenBank/DDBJ whole genome shotgun (WGS) entry which is preliminary data.</text>
</comment>
<evidence type="ECO:0000313" key="2">
    <source>
        <dbReference type="Proteomes" id="UP000051957"/>
    </source>
</evidence>
<organism evidence="1 2">
    <name type="scientific">Lentilactobacillus parabuchneri DSM 5707 = NBRC 107865</name>
    <dbReference type="NCBI Taxonomy" id="1423784"/>
    <lineage>
        <taxon>Bacteria</taxon>
        <taxon>Bacillati</taxon>
        <taxon>Bacillota</taxon>
        <taxon>Bacilli</taxon>
        <taxon>Lactobacillales</taxon>
        <taxon>Lactobacillaceae</taxon>
        <taxon>Lentilactobacillus</taxon>
    </lineage>
</organism>
<dbReference type="Proteomes" id="UP000051957">
    <property type="component" value="Unassembled WGS sequence"/>
</dbReference>
<evidence type="ECO:0000313" key="1">
    <source>
        <dbReference type="EMBL" id="KRM47301.1"/>
    </source>
</evidence>
<protein>
    <submittedName>
        <fullName evidence="1">Uncharacterized protein</fullName>
    </submittedName>
</protein>
<dbReference type="RefSeq" id="WP_057909853.1">
    <property type="nucleotide sequence ID" value="NZ_AZGK01000002.1"/>
</dbReference>
<gene>
    <name evidence="1" type="ORF">FC51_GL001001</name>
</gene>
<dbReference type="EMBL" id="AZGK01000002">
    <property type="protein sequence ID" value="KRM47301.1"/>
    <property type="molecule type" value="Genomic_DNA"/>
</dbReference>
<accession>A0A0R1YZ24</accession>
<sequence length="86" mass="9802">MQASGIAHRKIDESFIVYDGENQKAVMDFLKPLESHITKKKNKIQVITQNGATSIEADQVVVKGYQDRIEIFSQPDFLETYEIQGE</sequence>